<reference evidence="1" key="1">
    <citation type="submission" date="2018-05" db="EMBL/GenBank/DDBJ databases">
        <title>Draft genome of Mucuna pruriens seed.</title>
        <authorList>
            <person name="Nnadi N.E."/>
            <person name="Vos R."/>
            <person name="Hasami M.H."/>
            <person name="Devisetty U.K."/>
            <person name="Aguiy J.C."/>
        </authorList>
    </citation>
    <scope>NUCLEOTIDE SEQUENCE [LARGE SCALE GENOMIC DNA]</scope>
    <source>
        <strain evidence="1">JCA_2017</strain>
    </source>
</reference>
<protein>
    <submittedName>
        <fullName evidence="1">Uncharacterized protein</fullName>
    </submittedName>
</protein>
<feature type="non-terminal residue" evidence="1">
    <location>
        <position position="1"/>
    </location>
</feature>
<evidence type="ECO:0000313" key="2">
    <source>
        <dbReference type="Proteomes" id="UP000257109"/>
    </source>
</evidence>
<evidence type="ECO:0000313" key="1">
    <source>
        <dbReference type="EMBL" id="RDX98608.1"/>
    </source>
</evidence>
<name>A0A371H727_MUCPR</name>
<dbReference type="EMBL" id="QJKJ01003414">
    <property type="protein sequence ID" value="RDX98608.1"/>
    <property type="molecule type" value="Genomic_DNA"/>
</dbReference>
<dbReference type="AlphaFoldDB" id="A0A371H727"/>
<keyword evidence="2" id="KW-1185">Reference proteome</keyword>
<sequence>MFNNQEILLSDVRYVLELKRNLISIIMFDNLGYTTQIEHGIMKISNNDFVIAKGIKINDGSTVIAQTVVASQGQLDKTRL</sequence>
<gene>
    <name evidence="1" type="ORF">CR513_18457</name>
</gene>
<organism evidence="1 2">
    <name type="scientific">Mucuna pruriens</name>
    <name type="common">Velvet bean</name>
    <name type="synonym">Dolichos pruriens</name>
    <dbReference type="NCBI Taxonomy" id="157652"/>
    <lineage>
        <taxon>Eukaryota</taxon>
        <taxon>Viridiplantae</taxon>
        <taxon>Streptophyta</taxon>
        <taxon>Embryophyta</taxon>
        <taxon>Tracheophyta</taxon>
        <taxon>Spermatophyta</taxon>
        <taxon>Magnoliopsida</taxon>
        <taxon>eudicotyledons</taxon>
        <taxon>Gunneridae</taxon>
        <taxon>Pentapetalae</taxon>
        <taxon>rosids</taxon>
        <taxon>fabids</taxon>
        <taxon>Fabales</taxon>
        <taxon>Fabaceae</taxon>
        <taxon>Papilionoideae</taxon>
        <taxon>50 kb inversion clade</taxon>
        <taxon>NPAAA clade</taxon>
        <taxon>indigoferoid/millettioid clade</taxon>
        <taxon>Phaseoleae</taxon>
        <taxon>Mucuna</taxon>
    </lineage>
</organism>
<dbReference type="OrthoDB" id="1422884at2759"/>
<comment type="caution">
    <text evidence="1">The sequence shown here is derived from an EMBL/GenBank/DDBJ whole genome shotgun (WGS) entry which is preliminary data.</text>
</comment>
<accession>A0A371H727</accession>
<proteinExistence type="predicted"/>
<dbReference type="Proteomes" id="UP000257109">
    <property type="component" value="Unassembled WGS sequence"/>
</dbReference>